<evidence type="ECO:0000256" key="4">
    <source>
        <dbReference type="ARBA" id="ARBA00023136"/>
    </source>
</evidence>
<keyword evidence="2 5" id="KW-0812">Transmembrane</keyword>
<dbReference type="eggNOG" id="ENOG502S7M9">
    <property type="taxonomic scope" value="Eukaryota"/>
</dbReference>
<dbReference type="GO" id="GO:0008381">
    <property type="term" value="F:mechanosensitive monoatomic ion channel activity"/>
    <property type="evidence" value="ECO:0007669"/>
    <property type="project" value="TreeGrafter"/>
</dbReference>
<accession>S3CR79</accession>
<evidence type="ECO:0000256" key="5">
    <source>
        <dbReference type="SAM" id="Phobius"/>
    </source>
</evidence>
<dbReference type="Gene3D" id="1.10.1200.120">
    <property type="entry name" value="Large-conductance mechanosensitive channel, MscL, domain 1"/>
    <property type="match status" value="1"/>
</dbReference>
<protein>
    <submittedName>
        <fullName evidence="6">Large-conductance mechanosensitive</fullName>
    </submittedName>
</protein>
<feature type="transmembrane region" description="Helical" evidence="5">
    <location>
        <begin position="154"/>
        <end position="174"/>
    </location>
</feature>
<dbReference type="FunFam" id="1.10.1200.120:FF:000004">
    <property type="entry name" value="Ion channel, putative"/>
    <property type="match status" value="1"/>
</dbReference>
<dbReference type="Pfam" id="PF01741">
    <property type="entry name" value="MscL"/>
    <property type="match status" value="1"/>
</dbReference>
<evidence type="ECO:0000256" key="3">
    <source>
        <dbReference type="ARBA" id="ARBA00022989"/>
    </source>
</evidence>
<proteinExistence type="predicted"/>
<dbReference type="VEuPathDB" id="FungiDB:F503_01476"/>
<sequence length="217" mass="24025">MSDPTFGGGHTGGPTPANGIAADLLRFHDDPAASNPFADEEDLHEDDNVFEVGERAVKHIYQGFLDFALQGNILEIAFGLIIASSFTAIVNSFVTDILLPPLSVLLPLNKNLDEKFAVLRPGPNYVKENGYNTLQFAQDDGAVVMAYGIFINRIVNFMGVGMSLYFLAATYQYFSHDPIIKHTVKCKYCKKRISEKSLRCVNCTSWLDGREERHAGM</sequence>
<evidence type="ECO:0000313" key="6">
    <source>
        <dbReference type="EMBL" id="EPE03140.1"/>
    </source>
</evidence>
<name>S3CR79_OPHP1</name>
<keyword evidence="3 5" id="KW-1133">Transmembrane helix</keyword>
<evidence type="ECO:0000256" key="2">
    <source>
        <dbReference type="ARBA" id="ARBA00022692"/>
    </source>
</evidence>
<reference evidence="6 7" key="1">
    <citation type="journal article" date="2013" name="BMC Genomics">
        <title>The genome and transcriptome of the pine saprophyte Ophiostoma piceae, and a comparison with the bark beetle-associated pine pathogen Grosmannia clavigera.</title>
        <authorList>
            <person name="Haridas S."/>
            <person name="Wang Y."/>
            <person name="Lim L."/>
            <person name="Massoumi Alamouti S."/>
            <person name="Jackman S."/>
            <person name="Docking R."/>
            <person name="Robertson G."/>
            <person name="Birol I."/>
            <person name="Bohlmann J."/>
            <person name="Breuil C."/>
        </authorList>
    </citation>
    <scope>NUCLEOTIDE SEQUENCE [LARGE SCALE GENOMIC DNA]</scope>
    <source>
        <strain evidence="6 7">UAMH 11346</strain>
    </source>
</reference>
<evidence type="ECO:0000313" key="7">
    <source>
        <dbReference type="Proteomes" id="UP000016923"/>
    </source>
</evidence>
<dbReference type="HOGENOM" id="CLU_095787_2_0_1"/>
<comment type="subcellular location">
    <subcellularLocation>
        <location evidence="1">Membrane</location>
        <topology evidence="1">Multi-pass membrane protein</topology>
    </subcellularLocation>
</comment>
<dbReference type="PANTHER" id="PTHR30266:SF2">
    <property type="entry name" value="LARGE-CONDUCTANCE MECHANOSENSITIVE CHANNEL"/>
    <property type="match status" value="1"/>
</dbReference>
<dbReference type="OrthoDB" id="10010920at2759"/>
<evidence type="ECO:0000256" key="1">
    <source>
        <dbReference type="ARBA" id="ARBA00004141"/>
    </source>
</evidence>
<dbReference type="Proteomes" id="UP000016923">
    <property type="component" value="Unassembled WGS sequence"/>
</dbReference>
<organism evidence="6 7">
    <name type="scientific">Ophiostoma piceae (strain UAMH 11346)</name>
    <name type="common">Sap stain fungus</name>
    <dbReference type="NCBI Taxonomy" id="1262450"/>
    <lineage>
        <taxon>Eukaryota</taxon>
        <taxon>Fungi</taxon>
        <taxon>Dikarya</taxon>
        <taxon>Ascomycota</taxon>
        <taxon>Pezizomycotina</taxon>
        <taxon>Sordariomycetes</taxon>
        <taxon>Sordariomycetidae</taxon>
        <taxon>Ophiostomatales</taxon>
        <taxon>Ophiostomataceae</taxon>
        <taxon>Ophiostoma</taxon>
    </lineage>
</organism>
<dbReference type="GO" id="GO:0016020">
    <property type="term" value="C:membrane"/>
    <property type="evidence" value="ECO:0007669"/>
    <property type="project" value="UniProtKB-SubCell"/>
</dbReference>
<dbReference type="EMBL" id="KE148170">
    <property type="protein sequence ID" value="EPE03140.1"/>
    <property type="molecule type" value="Genomic_DNA"/>
</dbReference>
<dbReference type="STRING" id="1262450.S3CR79"/>
<keyword evidence="7" id="KW-1185">Reference proteome</keyword>
<dbReference type="SUPFAM" id="SSF81330">
    <property type="entry name" value="Gated mechanosensitive channel"/>
    <property type="match status" value="1"/>
</dbReference>
<dbReference type="InterPro" id="IPR037673">
    <property type="entry name" value="MSC/AndL"/>
</dbReference>
<keyword evidence="4 5" id="KW-0472">Membrane</keyword>
<dbReference type="OMA" id="HCTSEVE"/>
<dbReference type="InterPro" id="IPR036019">
    <property type="entry name" value="MscL_channel"/>
</dbReference>
<gene>
    <name evidence="6" type="ORF">F503_01476</name>
</gene>
<dbReference type="PANTHER" id="PTHR30266">
    <property type="entry name" value="MECHANOSENSITIVE CHANNEL MSCL"/>
    <property type="match status" value="1"/>
</dbReference>
<feature type="transmembrane region" description="Helical" evidence="5">
    <location>
        <begin position="76"/>
        <end position="99"/>
    </location>
</feature>
<dbReference type="AlphaFoldDB" id="S3CR79"/>